<dbReference type="NCBIfam" id="NF006095">
    <property type="entry name" value="PRK08247.1"/>
    <property type="match status" value="1"/>
</dbReference>
<protein>
    <submittedName>
        <fullName evidence="6">Cystathionine gamma-synthase</fullName>
        <ecNumber evidence="6">2.5.1.48</ecNumber>
    </submittedName>
</protein>
<dbReference type="PIRSF" id="PIRSF001434">
    <property type="entry name" value="CGS"/>
    <property type="match status" value="1"/>
</dbReference>
<keyword evidence="3 4" id="KW-0663">Pyridoxal phosphate</keyword>
<dbReference type="GO" id="GO:0030170">
    <property type="term" value="F:pyridoxal phosphate binding"/>
    <property type="evidence" value="ECO:0007669"/>
    <property type="project" value="InterPro"/>
</dbReference>
<dbReference type="PANTHER" id="PTHR11808">
    <property type="entry name" value="TRANS-SULFURATION ENZYME FAMILY MEMBER"/>
    <property type="match status" value="1"/>
</dbReference>
<dbReference type="OrthoDB" id="9780685at2"/>
<evidence type="ECO:0000313" key="6">
    <source>
        <dbReference type="EMBL" id="PPA70669.1"/>
    </source>
</evidence>
<dbReference type="AlphaFoldDB" id="A0A2S5GCF1"/>
<proteinExistence type="inferred from homology"/>
<dbReference type="InterPro" id="IPR054542">
    <property type="entry name" value="Cys_met_metab_PP"/>
</dbReference>
<dbReference type="GO" id="GO:0005737">
    <property type="term" value="C:cytoplasm"/>
    <property type="evidence" value="ECO:0007669"/>
    <property type="project" value="TreeGrafter"/>
</dbReference>
<evidence type="ECO:0000256" key="2">
    <source>
        <dbReference type="ARBA" id="ARBA00009077"/>
    </source>
</evidence>
<dbReference type="RefSeq" id="WP_104057419.1">
    <property type="nucleotide sequence ID" value="NZ_PREZ01000003.1"/>
</dbReference>
<dbReference type="Proteomes" id="UP000239047">
    <property type="component" value="Unassembled WGS sequence"/>
</dbReference>
<reference evidence="6 7" key="1">
    <citation type="submission" date="2018-02" db="EMBL/GenBank/DDBJ databases">
        <title>Jeotgalibacillus proteolyticum sp. nov. a protease producing bacterium isolated from ocean sediments of Laizhou Bay.</title>
        <authorList>
            <person name="Li Y."/>
        </authorList>
    </citation>
    <scope>NUCLEOTIDE SEQUENCE [LARGE SCALE GENOMIC DNA]</scope>
    <source>
        <strain evidence="6 7">22-7</strain>
    </source>
</reference>
<dbReference type="CDD" id="cd00614">
    <property type="entry name" value="CGS_like"/>
    <property type="match status" value="1"/>
</dbReference>
<evidence type="ECO:0000256" key="4">
    <source>
        <dbReference type="PIRSR" id="PIRSR001434-2"/>
    </source>
</evidence>
<dbReference type="GO" id="GO:0016846">
    <property type="term" value="F:carbon-sulfur lyase activity"/>
    <property type="evidence" value="ECO:0007669"/>
    <property type="project" value="TreeGrafter"/>
</dbReference>
<dbReference type="EC" id="2.5.1.48" evidence="6"/>
<dbReference type="GO" id="GO:0003962">
    <property type="term" value="F:cystathionine gamma-synthase activity"/>
    <property type="evidence" value="ECO:0007669"/>
    <property type="project" value="UniProtKB-EC"/>
</dbReference>
<dbReference type="SUPFAM" id="SSF53383">
    <property type="entry name" value="PLP-dependent transferases"/>
    <property type="match status" value="1"/>
</dbReference>
<dbReference type="InterPro" id="IPR015421">
    <property type="entry name" value="PyrdxlP-dep_Trfase_major"/>
</dbReference>
<keyword evidence="7" id="KW-1185">Reference proteome</keyword>
<dbReference type="Pfam" id="PF01053">
    <property type="entry name" value="Cys_Met_Meta_PP"/>
    <property type="match status" value="1"/>
</dbReference>
<comment type="cofactor">
    <cofactor evidence="1 5">
        <name>pyridoxal 5'-phosphate</name>
        <dbReference type="ChEBI" id="CHEBI:597326"/>
    </cofactor>
</comment>
<dbReference type="GO" id="GO:0019346">
    <property type="term" value="P:transsulfuration"/>
    <property type="evidence" value="ECO:0007669"/>
    <property type="project" value="InterPro"/>
</dbReference>
<evidence type="ECO:0000256" key="5">
    <source>
        <dbReference type="RuleBase" id="RU362118"/>
    </source>
</evidence>
<dbReference type="PANTHER" id="PTHR11808:SF90">
    <property type="entry name" value="CYSTATHIONINE GAMMA-SYNTHASE"/>
    <property type="match status" value="1"/>
</dbReference>
<dbReference type="FunFam" id="3.90.1150.10:FF:000070">
    <property type="entry name" value="Putative cystathionine gamma-synthase"/>
    <property type="match status" value="1"/>
</dbReference>
<feature type="modified residue" description="N6-(pyridoxal phosphate)lysine" evidence="4">
    <location>
        <position position="197"/>
    </location>
</feature>
<dbReference type="Gene3D" id="3.90.1150.10">
    <property type="entry name" value="Aspartate Aminotransferase, domain 1"/>
    <property type="match status" value="2"/>
</dbReference>
<evidence type="ECO:0000256" key="1">
    <source>
        <dbReference type="ARBA" id="ARBA00001933"/>
    </source>
</evidence>
<dbReference type="InterPro" id="IPR015424">
    <property type="entry name" value="PyrdxlP-dep_Trfase"/>
</dbReference>
<organism evidence="6 7">
    <name type="scientific">Jeotgalibacillus proteolyticus</name>
    <dbReference type="NCBI Taxonomy" id="2082395"/>
    <lineage>
        <taxon>Bacteria</taxon>
        <taxon>Bacillati</taxon>
        <taxon>Bacillota</taxon>
        <taxon>Bacilli</taxon>
        <taxon>Bacillales</taxon>
        <taxon>Caryophanaceae</taxon>
        <taxon>Jeotgalibacillus</taxon>
    </lineage>
</organism>
<name>A0A2S5GCF1_9BACL</name>
<sequence length="377" mass="41718">MTYHPETLFAQLGNRSEEETGTVNPPVYFSTAYRHPGIGDSTGYDYTRTKNPTRAILEEGIARLEEGDEGYATSSGMAAVQLVLSLFKQGEVIIASDDIYGGTYRLLKHYEEAYGIKTRYVNTNDLAEVKRSICPNTRAVFVETPTNPLMHISDIGAVAALAKEHQLLTIVDNTFLTPYLQKPIPLGADIVIHSATKYIGGHNDVLAGLVVAKGQEICERLFAIHNGAGAVLAPIDCWLLIRGLKTLSLRMDRHQENAKSIAEFLEHQTGITDVLYPGVGGMVSFRLGDEAWVDPFLRSLGLITFAESLGGVESFITYPSTQTHADIPVEERRQRGICERLLRFSVGIEHIDDLKHDLKHALERAQKEESSYDRSSV</sequence>
<comment type="similarity">
    <text evidence="2 5">Belongs to the trans-sulfuration enzymes family.</text>
</comment>
<dbReference type="Gene3D" id="3.40.640.10">
    <property type="entry name" value="Type I PLP-dependent aspartate aminotransferase-like (Major domain)"/>
    <property type="match status" value="1"/>
</dbReference>
<gene>
    <name evidence="6" type="ORF">C4B60_07670</name>
</gene>
<evidence type="ECO:0000256" key="3">
    <source>
        <dbReference type="ARBA" id="ARBA00022898"/>
    </source>
</evidence>
<evidence type="ECO:0000313" key="7">
    <source>
        <dbReference type="Proteomes" id="UP000239047"/>
    </source>
</evidence>
<accession>A0A2S5GCF1</accession>
<comment type="caution">
    <text evidence="6">The sequence shown here is derived from an EMBL/GenBank/DDBJ whole genome shotgun (WGS) entry which is preliminary data.</text>
</comment>
<dbReference type="InterPro" id="IPR000277">
    <property type="entry name" value="Cys/Met-Metab_PyrdxlP-dep_enz"/>
</dbReference>
<dbReference type="FunFam" id="3.40.640.10:FF:000009">
    <property type="entry name" value="Cystathionine gamma-synthase homolog"/>
    <property type="match status" value="1"/>
</dbReference>
<keyword evidence="6" id="KW-0808">Transferase</keyword>
<dbReference type="PROSITE" id="PS00868">
    <property type="entry name" value="CYS_MET_METAB_PP"/>
    <property type="match status" value="1"/>
</dbReference>
<dbReference type="EMBL" id="PREZ01000003">
    <property type="protein sequence ID" value="PPA70669.1"/>
    <property type="molecule type" value="Genomic_DNA"/>
</dbReference>
<dbReference type="InterPro" id="IPR015422">
    <property type="entry name" value="PyrdxlP-dep_Trfase_small"/>
</dbReference>